<sequence length="495" mass="56645">MGSIRKQTIISSLLVYIGFLVGAFNTYMYAKNGSFTPEQVGLTKIFLDLGQNMYVFASLGVIPVIYKFYPYYKDNLEDRKNDLVSWALVASLIGFCIVVIGGWYLEPLIVRKYSARSPLLVNYYYLIFPFALGMLLFSVIEAYSWAIKKAVLSNFLKETMMRLITTVFILLFYFKMINFNTFIHLFTLLYFFIFVILIIVLTKSKQLHFTFTVSRVTKRFKKKMFTMQSMLFGGTLIQSLAATIDSIVIAGFQSLSAVGVFTISQYAANIIQVPQRSIQSISIGVLSQAWKDKDMKEINRIYHRSSINLLLMSLFIFGNLWLNVKQGMEVLHLQKEYLSGLNVILIIGFARIIDAGTGVNGLVIGTSTSWRFDFYSGVILLAFRLPLTWYLVKNYGIIGSAFAELSAYAVYNFVRFEFLRRKFNMQPFNLKTLYSILLTVAAYLICYFLLNAMGGWTGIIVRTIVFSAILILGTFYLQLTPDAHQLLDNFKKKYL</sequence>
<evidence type="ECO:0000313" key="7">
    <source>
        <dbReference type="EMBL" id="OIR00671.1"/>
    </source>
</evidence>
<feature type="transmembrane region" description="Helical" evidence="6">
    <location>
        <begin position="159"/>
        <end position="176"/>
    </location>
</feature>
<protein>
    <submittedName>
        <fullName evidence="7">Polysaccharide biosynthesis protein</fullName>
    </submittedName>
</protein>
<evidence type="ECO:0000256" key="4">
    <source>
        <dbReference type="ARBA" id="ARBA00022989"/>
    </source>
</evidence>
<evidence type="ECO:0000256" key="3">
    <source>
        <dbReference type="ARBA" id="ARBA00022692"/>
    </source>
</evidence>
<accession>A0A1J5RXK5</accession>
<reference evidence="7" key="1">
    <citation type="submission" date="2016-10" db="EMBL/GenBank/DDBJ databases">
        <title>Sequence of Gallionella enrichment culture.</title>
        <authorList>
            <person name="Poehlein A."/>
            <person name="Muehling M."/>
            <person name="Daniel R."/>
        </authorList>
    </citation>
    <scope>NUCLEOTIDE SEQUENCE</scope>
</reference>
<name>A0A1J5RXK5_9ZZZZ</name>
<gene>
    <name evidence="7" type="ORF">GALL_171960</name>
</gene>
<feature type="transmembrane region" description="Helical" evidence="6">
    <location>
        <begin position="53"/>
        <end position="71"/>
    </location>
</feature>
<feature type="transmembrane region" description="Helical" evidence="6">
    <location>
        <begin position="301"/>
        <end position="322"/>
    </location>
</feature>
<organism evidence="7">
    <name type="scientific">mine drainage metagenome</name>
    <dbReference type="NCBI Taxonomy" id="410659"/>
    <lineage>
        <taxon>unclassified sequences</taxon>
        <taxon>metagenomes</taxon>
        <taxon>ecological metagenomes</taxon>
    </lineage>
</organism>
<dbReference type="EMBL" id="MLJW01000092">
    <property type="protein sequence ID" value="OIR00671.1"/>
    <property type="molecule type" value="Genomic_DNA"/>
</dbReference>
<dbReference type="InterPro" id="IPR050833">
    <property type="entry name" value="Poly_Biosynth_Transport"/>
</dbReference>
<keyword evidence="4 6" id="KW-1133">Transmembrane helix</keyword>
<proteinExistence type="predicted"/>
<keyword evidence="5 6" id="KW-0472">Membrane</keyword>
<feature type="transmembrane region" description="Helical" evidence="6">
    <location>
        <begin position="223"/>
        <end position="241"/>
    </location>
</feature>
<evidence type="ECO:0000256" key="5">
    <source>
        <dbReference type="ARBA" id="ARBA00023136"/>
    </source>
</evidence>
<dbReference type="AlphaFoldDB" id="A0A1J5RXK5"/>
<feature type="transmembrane region" description="Helical" evidence="6">
    <location>
        <begin position="342"/>
        <end position="365"/>
    </location>
</feature>
<keyword evidence="3 6" id="KW-0812">Transmembrane</keyword>
<feature type="transmembrane region" description="Helical" evidence="6">
    <location>
        <begin position="456"/>
        <end position="477"/>
    </location>
</feature>
<comment type="caution">
    <text evidence="7">The sequence shown here is derived from an EMBL/GenBank/DDBJ whole genome shotgun (WGS) entry which is preliminary data.</text>
</comment>
<feature type="transmembrane region" description="Helical" evidence="6">
    <location>
        <begin position="247"/>
        <end position="268"/>
    </location>
</feature>
<feature type="transmembrane region" description="Helical" evidence="6">
    <location>
        <begin position="83"/>
        <end position="105"/>
    </location>
</feature>
<evidence type="ECO:0000256" key="6">
    <source>
        <dbReference type="SAM" id="Phobius"/>
    </source>
</evidence>
<dbReference type="PANTHER" id="PTHR30250">
    <property type="entry name" value="PST FAMILY PREDICTED COLANIC ACID TRANSPORTER"/>
    <property type="match status" value="1"/>
</dbReference>
<feature type="transmembrane region" description="Helical" evidence="6">
    <location>
        <begin position="12"/>
        <end position="30"/>
    </location>
</feature>
<dbReference type="PANTHER" id="PTHR30250:SF11">
    <property type="entry name" value="O-ANTIGEN TRANSPORTER-RELATED"/>
    <property type="match status" value="1"/>
</dbReference>
<feature type="transmembrane region" description="Helical" evidence="6">
    <location>
        <begin position="182"/>
        <end position="202"/>
    </location>
</feature>
<evidence type="ECO:0000256" key="1">
    <source>
        <dbReference type="ARBA" id="ARBA00004651"/>
    </source>
</evidence>
<feature type="transmembrane region" description="Helical" evidence="6">
    <location>
        <begin position="428"/>
        <end position="450"/>
    </location>
</feature>
<evidence type="ECO:0000256" key="2">
    <source>
        <dbReference type="ARBA" id="ARBA00022475"/>
    </source>
</evidence>
<feature type="transmembrane region" description="Helical" evidence="6">
    <location>
        <begin position="372"/>
        <end position="391"/>
    </location>
</feature>
<feature type="transmembrane region" description="Helical" evidence="6">
    <location>
        <begin position="125"/>
        <end position="147"/>
    </location>
</feature>
<dbReference type="GO" id="GO:0005886">
    <property type="term" value="C:plasma membrane"/>
    <property type="evidence" value="ECO:0007669"/>
    <property type="project" value="UniProtKB-SubCell"/>
</dbReference>
<feature type="transmembrane region" description="Helical" evidence="6">
    <location>
        <begin position="397"/>
        <end position="416"/>
    </location>
</feature>
<keyword evidence="2" id="KW-1003">Cell membrane</keyword>
<comment type="subcellular location">
    <subcellularLocation>
        <location evidence="1">Cell membrane</location>
        <topology evidence="1">Multi-pass membrane protein</topology>
    </subcellularLocation>
</comment>